<dbReference type="GO" id="GO:0003756">
    <property type="term" value="F:protein disulfide isomerase activity"/>
    <property type="evidence" value="ECO:0007669"/>
    <property type="project" value="UniProtKB-EC"/>
</dbReference>
<sequence>MCCDTKDNKVIRTVLTKAEQQPVQQIPAGRSLELLSFVLAGLTAVVAAKSAVLDLIPDNFDKVVLKSGKPTLVEFFAPWCGHCKNLAPVYEELGQAFASSNDVQIAKVDADAEKALGKRFGIQGFPTLKWFDGKSDKPEDYKGGRDLESLTKFVTEKTGAKAKKVLQMPSQVEMLTDKTFKKTIGGEKHVFVAFTAPWCGQEFLTRLRLQEFGPDLGDPRRDFINEPNVVIAKVDAEADNSKVTANENEVTSYPTIKFFPKGSTKAEDYDGGRSEVELIEFLNSKTGSRRVPGGGLDATAGTIDVLNHIALKYSAGTDKLAELTAEAKKVVEGLSKDAEYKYAEYYIKVFDKLAENEGWVAKESARLDNILKKGGLAPSKLDELKSKSNILKQYLDQVVEKIVGKDEL</sequence>
<protein>
    <recommendedName>
        <fullName evidence="3">protein disulfide-isomerase</fullName>
        <ecNumber evidence="3">5.3.4.1</ecNumber>
    </recommendedName>
</protein>
<dbReference type="NCBIfam" id="TIGR01126">
    <property type="entry name" value="pdi_dom"/>
    <property type="match status" value="1"/>
</dbReference>
<reference evidence="11 12" key="1">
    <citation type="submission" date="2023-10" db="EMBL/GenBank/DDBJ databases">
        <title>Draft genome sequence of Xylaria bambusicola isolate GMP-LS, the root and basal stem rot pathogen of sugarcane in Indonesia.</title>
        <authorList>
            <person name="Selvaraj P."/>
            <person name="Muralishankar V."/>
            <person name="Muruganantham S."/>
            <person name="Sp S."/>
            <person name="Haryani S."/>
            <person name="Lau K.J.X."/>
            <person name="Naqvi N.I."/>
        </authorList>
    </citation>
    <scope>NUCLEOTIDE SEQUENCE [LARGE SCALE GENOMIC DNA]</scope>
    <source>
        <strain evidence="11">GMP-LS</strain>
    </source>
</reference>
<dbReference type="InterPro" id="IPR036356">
    <property type="entry name" value="ERp29_C_sf"/>
</dbReference>
<dbReference type="PRINTS" id="PR00421">
    <property type="entry name" value="THIOREDOXIN"/>
</dbReference>
<dbReference type="InterPro" id="IPR013766">
    <property type="entry name" value="Thioredoxin_domain"/>
</dbReference>
<evidence type="ECO:0000256" key="5">
    <source>
        <dbReference type="ARBA" id="ARBA00022737"/>
    </source>
</evidence>
<comment type="catalytic activity">
    <reaction evidence="1">
        <text>Catalyzes the rearrangement of -S-S- bonds in proteins.</text>
        <dbReference type="EC" id="5.3.4.1"/>
    </reaction>
</comment>
<evidence type="ECO:0000256" key="8">
    <source>
        <dbReference type="ARBA" id="ARBA00023284"/>
    </source>
</evidence>
<dbReference type="SUPFAM" id="SSF47933">
    <property type="entry name" value="ERP29 C domain-like"/>
    <property type="match status" value="1"/>
</dbReference>
<dbReference type="CDD" id="cd02998">
    <property type="entry name" value="PDI_a_ERp38"/>
    <property type="match status" value="1"/>
</dbReference>
<name>A0AAN7UEH1_9PEZI</name>
<dbReference type="EC" id="5.3.4.1" evidence="3"/>
<dbReference type="Pfam" id="PF00085">
    <property type="entry name" value="Thioredoxin"/>
    <property type="match status" value="2"/>
</dbReference>
<dbReference type="Gene3D" id="3.40.30.10">
    <property type="entry name" value="Glutaredoxin"/>
    <property type="match status" value="2"/>
</dbReference>
<keyword evidence="5" id="KW-0677">Repeat</keyword>
<keyword evidence="4" id="KW-0732">Signal</keyword>
<comment type="similarity">
    <text evidence="2 9">Belongs to the protein disulfide isomerase family.</text>
</comment>
<dbReference type="SUPFAM" id="SSF52833">
    <property type="entry name" value="Thioredoxin-like"/>
    <property type="match status" value="2"/>
</dbReference>
<dbReference type="Gene3D" id="1.20.1150.12">
    <property type="entry name" value="Endoplasmic reticulum resident protein 29, C-terminal domain"/>
    <property type="match status" value="1"/>
</dbReference>
<feature type="domain" description="Thioredoxin" evidence="10">
    <location>
        <begin position="169"/>
        <end position="287"/>
    </location>
</feature>
<dbReference type="InterPro" id="IPR017937">
    <property type="entry name" value="Thioredoxin_CS"/>
</dbReference>
<dbReference type="PANTHER" id="PTHR45672">
    <property type="entry name" value="PROTEIN DISULFIDE-ISOMERASE C17H9.14C-RELATED"/>
    <property type="match status" value="1"/>
</dbReference>
<organism evidence="11 12">
    <name type="scientific">Xylaria bambusicola</name>
    <dbReference type="NCBI Taxonomy" id="326684"/>
    <lineage>
        <taxon>Eukaryota</taxon>
        <taxon>Fungi</taxon>
        <taxon>Dikarya</taxon>
        <taxon>Ascomycota</taxon>
        <taxon>Pezizomycotina</taxon>
        <taxon>Sordariomycetes</taxon>
        <taxon>Xylariomycetidae</taxon>
        <taxon>Xylariales</taxon>
        <taxon>Xylariaceae</taxon>
        <taxon>Xylaria</taxon>
    </lineage>
</organism>
<dbReference type="GO" id="GO:0005783">
    <property type="term" value="C:endoplasmic reticulum"/>
    <property type="evidence" value="ECO:0007669"/>
    <property type="project" value="InterPro"/>
</dbReference>
<evidence type="ECO:0000256" key="4">
    <source>
        <dbReference type="ARBA" id="ARBA00022729"/>
    </source>
</evidence>
<dbReference type="CDD" id="cd00238">
    <property type="entry name" value="ERp29c"/>
    <property type="match status" value="1"/>
</dbReference>
<evidence type="ECO:0000313" key="12">
    <source>
        <dbReference type="Proteomes" id="UP001305414"/>
    </source>
</evidence>
<accession>A0AAN7UEH1</accession>
<dbReference type="FunFam" id="3.40.30.10:FF:000032">
    <property type="entry name" value="Protein disulfide-isomerase A6 homolog"/>
    <property type="match status" value="1"/>
</dbReference>
<dbReference type="InterPro" id="IPR011679">
    <property type="entry name" value="ERp29_C"/>
</dbReference>
<evidence type="ECO:0000256" key="7">
    <source>
        <dbReference type="ARBA" id="ARBA00023235"/>
    </source>
</evidence>
<keyword evidence="8" id="KW-0676">Redox-active center</keyword>
<feature type="domain" description="Thioredoxin" evidence="10">
    <location>
        <begin position="38"/>
        <end position="159"/>
    </location>
</feature>
<dbReference type="AlphaFoldDB" id="A0AAN7UEH1"/>
<dbReference type="InterPro" id="IPR005788">
    <property type="entry name" value="PDI_thioredoxin-like_dom"/>
</dbReference>
<evidence type="ECO:0000256" key="1">
    <source>
        <dbReference type="ARBA" id="ARBA00001182"/>
    </source>
</evidence>
<dbReference type="InterPro" id="IPR051063">
    <property type="entry name" value="PDI"/>
</dbReference>
<evidence type="ECO:0000256" key="9">
    <source>
        <dbReference type="RuleBase" id="RU004208"/>
    </source>
</evidence>
<dbReference type="InterPro" id="IPR036249">
    <property type="entry name" value="Thioredoxin-like_sf"/>
</dbReference>
<evidence type="ECO:0000259" key="10">
    <source>
        <dbReference type="PROSITE" id="PS51352"/>
    </source>
</evidence>
<dbReference type="EMBL" id="JAWHQM010000017">
    <property type="protein sequence ID" value="KAK5630775.1"/>
    <property type="molecule type" value="Genomic_DNA"/>
</dbReference>
<keyword evidence="6" id="KW-1015">Disulfide bond</keyword>
<dbReference type="PROSITE" id="PS00194">
    <property type="entry name" value="THIOREDOXIN_1"/>
    <property type="match status" value="1"/>
</dbReference>
<dbReference type="PROSITE" id="PS51352">
    <property type="entry name" value="THIOREDOXIN_2"/>
    <property type="match status" value="2"/>
</dbReference>
<dbReference type="Pfam" id="PF07749">
    <property type="entry name" value="ERp29"/>
    <property type="match status" value="1"/>
</dbReference>
<keyword evidence="12" id="KW-1185">Reference proteome</keyword>
<evidence type="ECO:0000256" key="6">
    <source>
        <dbReference type="ARBA" id="ARBA00023157"/>
    </source>
</evidence>
<dbReference type="Proteomes" id="UP001305414">
    <property type="component" value="Unassembled WGS sequence"/>
</dbReference>
<evidence type="ECO:0000313" key="11">
    <source>
        <dbReference type="EMBL" id="KAK5630775.1"/>
    </source>
</evidence>
<dbReference type="GO" id="GO:0006457">
    <property type="term" value="P:protein folding"/>
    <property type="evidence" value="ECO:0007669"/>
    <property type="project" value="TreeGrafter"/>
</dbReference>
<evidence type="ECO:0000256" key="3">
    <source>
        <dbReference type="ARBA" id="ARBA00012723"/>
    </source>
</evidence>
<gene>
    <name evidence="11" type="ORF">RRF57_006490</name>
</gene>
<proteinExistence type="inferred from homology"/>
<evidence type="ECO:0000256" key="2">
    <source>
        <dbReference type="ARBA" id="ARBA00006347"/>
    </source>
</evidence>
<keyword evidence="7" id="KW-0413">Isomerase</keyword>
<dbReference type="PANTHER" id="PTHR45672:SF11">
    <property type="entry name" value="PROTEIN DISULFIDE-ISOMERASE C17H9.14C"/>
    <property type="match status" value="1"/>
</dbReference>
<comment type="caution">
    <text evidence="11">The sequence shown here is derived from an EMBL/GenBank/DDBJ whole genome shotgun (WGS) entry which is preliminary data.</text>
</comment>